<evidence type="ECO:0000313" key="8">
    <source>
        <dbReference type="Proteomes" id="UP000256913"/>
    </source>
</evidence>
<keyword evidence="2 4" id="KW-0238">DNA-binding</keyword>
<dbReference type="PRINTS" id="PR00455">
    <property type="entry name" value="HTHTETR"/>
</dbReference>
<evidence type="ECO:0000313" key="7">
    <source>
        <dbReference type="EMBL" id="REF95328.1"/>
    </source>
</evidence>
<dbReference type="RefSeq" id="WP_116067034.1">
    <property type="nucleotide sequence ID" value="NZ_BONB01000015.1"/>
</dbReference>
<feature type="DNA-binding region" description="H-T-H motif" evidence="4">
    <location>
        <begin position="48"/>
        <end position="67"/>
    </location>
</feature>
<dbReference type="PANTHER" id="PTHR30055:SF151">
    <property type="entry name" value="TRANSCRIPTIONAL REGULATORY PROTEIN"/>
    <property type="match status" value="1"/>
</dbReference>
<dbReference type="PANTHER" id="PTHR30055">
    <property type="entry name" value="HTH-TYPE TRANSCRIPTIONAL REGULATOR RUTR"/>
    <property type="match status" value="1"/>
</dbReference>
<accession>A0A3D9ZD40</accession>
<dbReference type="Gene3D" id="1.10.357.10">
    <property type="entry name" value="Tetracycline Repressor, domain 2"/>
    <property type="match status" value="1"/>
</dbReference>
<sequence length="251" mass="27950">MPDLPPGVDVLWGQREPAKRGPRPNLSIEQIVDAAIEIASAEGLGPLSMTRVAEKLGKSAMSLYRYVRTKDELLQLMTDVSAVKAPPPEPDDTVGWRENLERWTYALVKLYQQFPWVLHVPLGPTPPVGPGQLSWLDRGLACLRKTHLPAEIRLGVMMLLLIFVRGQVRMAQEVNQGAAGAALGYPAYGEMLRLVVDKDQLPELAKLVDHGIFDDPDEGMSDQEFDMEVRFGLTMIFDGIDRLVTAHEEEQ</sequence>
<keyword evidence="1" id="KW-0805">Transcription regulation</keyword>
<comment type="caution">
    <text evidence="7">The sequence shown here is derived from an EMBL/GenBank/DDBJ whole genome shotgun (WGS) entry which is preliminary data.</text>
</comment>
<feature type="region of interest" description="Disordered" evidence="5">
    <location>
        <begin position="1"/>
        <end position="24"/>
    </location>
</feature>
<dbReference type="PROSITE" id="PS50977">
    <property type="entry name" value="HTH_TETR_2"/>
    <property type="match status" value="1"/>
</dbReference>
<dbReference type="AlphaFoldDB" id="A0A3D9ZD40"/>
<dbReference type="GO" id="GO:0000976">
    <property type="term" value="F:transcription cis-regulatory region binding"/>
    <property type="evidence" value="ECO:0007669"/>
    <property type="project" value="TreeGrafter"/>
</dbReference>
<dbReference type="InterPro" id="IPR004111">
    <property type="entry name" value="Repressor_TetR_C"/>
</dbReference>
<keyword evidence="8" id="KW-1185">Reference proteome</keyword>
<dbReference type="Proteomes" id="UP000256913">
    <property type="component" value="Unassembled WGS sequence"/>
</dbReference>
<organism evidence="7 8">
    <name type="scientific">Asanoa ferruginea</name>
    <dbReference type="NCBI Taxonomy" id="53367"/>
    <lineage>
        <taxon>Bacteria</taxon>
        <taxon>Bacillati</taxon>
        <taxon>Actinomycetota</taxon>
        <taxon>Actinomycetes</taxon>
        <taxon>Micromonosporales</taxon>
        <taxon>Micromonosporaceae</taxon>
        <taxon>Asanoa</taxon>
    </lineage>
</organism>
<evidence type="ECO:0000259" key="6">
    <source>
        <dbReference type="PROSITE" id="PS50977"/>
    </source>
</evidence>
<dbReference type="GO" id="GO:0003700">
    <property type="term" value="F:DNA-binding transcription factor activity"/>
    <property type="evidence" value="ECO:0007669"/>
    <property type="project" value="TreeGrafter"/>
</dbReference>
<dbReference type="EMBL" id="QUMQ01000001">
    <property type="protein sequence ID" value="REF95328.1"/>
    <property type="molecule type" value="Genomic_DNA"/>
</dbReference>
<dbReference type="InterPro" id="IPR001647">
    <property type="entry name" value="HTH_TetR"/>
</dbReference>
<evidence type="ECO:0000256" key="2">
    <source>
        <dbReference type="ARBA" id="ARBA00023125"/>
    </source>
</evidence>
<evidence type="ECO:0000256" key="4">
    <source>
        <dbReference type="PROSITE-ProRule" id="PRU00335"/>
    </source>
</evidence>
<dbReference type="SUPFAM" id="SSF48498">
    <property type="entry name" value="Tetracyclin repressor-like, C-terminal domain"/>
    <property type="match status" value="1"/>
</dbReference>
<dbReference type="InterPro" id="IPR050109">
    <property type="entry name" value="HTH-type_TetR-like_transc_reg"/>
</dbReference>
<evidence type="ECO:0000256" key="1">
    <source>
        <dbReference type="ARBA" id="ARBA00023015"/>
    </source>
</evidence>
<evidence type="ECO:0000256" key="5">
    <source>
        <dbReference type="SAM" id="MobiDB-lite"/>
    </source>
</evidence>
<reference evidence="7 8" key="1">
    <citation type="submission" date="2018-08" db="EMBL/GenBank/DDBJ databases">
        <title>Sequencing the genomes of 1000 actinobacteria strains.</title>
        <authorList>
            <person name="Klenk H.-P."/>
        </authorList>
    </citation>
    <scope>NUCLEOTIDE SEQUENCE [LARGE SCALE GENOMIC DNA]</scope>
    <source>
        <strain evidence="7 8">DSM 44099</strain>
    </source>
</reference>
<dbReference type="InterPro" id="IPR009057">
    <property type="entry name" value="Homeodomain-like_sf"/>
</dbReference>
<dbReference type="Gene3D" id="1.10.10.60">
    <property type="entry name" value="Homeodomain-like"/>
    <property type="match status" value="1"/>
</dbReference>
<dbReference type="OrthoDB" id="2570341at2"/>
<name>A0A3D9ZD40_9ACTN</name>
<proteinExistence type="predicted"/>
<dbReference type="Pfam" id="PF02909">
    <property type="entry name" value="TetR_C_1"/>
    <property type="match status" value="1"/>
</dbReference>
<dbReference type="Pfam" id="PF00440">
    <property type="entry name" value="TetR_N"/>
    <property type="match status" value="1"/>
</dbReference>
<dbReference type="GO" id="GO:0045892">
    <property type="term" value="P:negative regulation of DNA-templated transcription"/>
    <property type="evidence" value="ECO:0007669"/>
    <property type="project" value="InterPro"/>
</dbReference>
<gene>
    <name evidence="7" type="ORF">DFJ67_1281</name>
</gene>
<keyword evidence="3" id="KW-0804">Transcription</keyword>
<dbReference type="InterPro" id="IPR036271">
    <property type="entry name" value="Tet_transcr_reg_TetR-rel_C_sf"/>
</dbReference>
<protein>
    <submittedName>
        <fullName evidence="7">TetR family transcriptional regulator</fullName>
    </submittedName>
</protein>
<dbReference type="SUPFAM" id="SSF46689">
    <property type="entry name" value="Homeodomain-like"/>
    <property type="match status" value="1"/>
</dbReference>
<feature type="domain" description="HTH tetR-type" evidence="6">
    <location>
        <begin position="25"/>
        <end position="85"/>
    </location>
</feature>
<evidence type="ECO:0000256" key="3">
    <source>
        <dbReference type="ARBA" id="ARBA00023163"/>
    </source>
</evidence>